<dbReference type="Gene3D" id="3.30.2400.10">
    <property type="entry name" value="Major capsid protein gp5"/>
    <property type="match status" value="1"/>
</dbReference>
<protein>
    <submittedName>
        <fullName evidence="4">Phage major capsid protein, HK97 family</fullName>
    </submittedName>
</protein>
<evidence type="ECO:0000313" key="4">
    <source>
        <dbReference type="EMBL" id="SEA59004.1"/>
    </source>
</evidence>
<dbReference type="EMBL" id="FNQY01000031">
    <property type="protein sequence ID" value="SEA59004.1"/>
    <property type="molecule type" value="Genomic_DNA"/>
</dbReference>
<evidence type="ECO:0000313" key="5">
    <source>
        <dbReference type="Proteomes" id="UP000199041"/>
    </source>
</evidence>
<dbReference type="InterPro" id="IPR024455">
    <property type="entry name" value="Phage_capsid"/>
</dbReference>
<keyword evidence="5" id="KW-1185">Reference proteome</keyword>
<evidence type="ECO:0000256" key="2">
    <source>
        <dbReference type="SAM" id="Coils"/>
    </source>
</evidence>
<dbReference type="SUPFAM" id="SSF56563">
    <property type="entry name" value="Major capsid protein gp5"/>
    <property type="match status" value="1"/>
</dbReference>
<evidence type="ECO:0000256" key="3">
    <source>
        <dbReference type="SAM" id="MobiDB-lite"/>
    </source>
</evidence>
<dbReference type="STRING" id="551991.SAMN05192529_13119"/>
<sequence>MAEETMSTAEVTEALKDLRTDLSKQITERTKAVENGATKEELKAYDERIKVLESVGEELKEAKEEIRALQLEAREKSAEKEKGLTLRGQIMKALTTGEEEIKSIANAKSGRVELKKAASIITTGNVGTGVILGMRESGINAAPFRQRFITDLIRTQNGGVGSDPLTWVEKKPKEGGPASVSESNTKPNMDWTYNEGKTTAETLAVYAAITRQQARNMQVLGETVAEELIPNLYDEMDYQVLLGDGAANAAGIGNNLKGIVQYCQAFTGAGLAGKVQAANQMDVLRAAILQARVGNKAATGYGRRTGYIPNAILVSPTVNALLDTYKNANDTYILPPFTTADGSKIKGIRVIENDFVADDQFIVGDFSKGLLNFVEGLSLQVGWVNDQMIKNQLTVLAELVASFRIKYHDQWAFVKGTFATATPLIQKAEAEA</sequence>
<reference evidence="4 5" key="1">
    <citation type="submission" date="2016-10" db="EMBL/GenBank/DDBJ databases">
        <authorList>
            <person name="de Groot N.N."/>
        </authorList>
    </citation>
    <scope>NUCLEOTIDE SEQUENCE [LARGE SCALE GENOMIC DNA]</scope>
    <source>
        <strain evidence="4 5">Vu-144</strain>
    </source>
</reference>
<keyword evidence="2" id="KW-0175">Coiled coil</keyword>
<organism evidence="4 5">
    <name type="scientific">Arachidicoccus rhizosphaerae</name>
    <dbReference type="NCBI Taxonomy" id="551991"/>
    <lineage>
        <taxon>Bacteria</taxon>
        <taxon>Pseudomonadati</taxon>
        <taxon>Bacteroidota</taxon>
        <taxon>Chitinophagia</taxon>
        <taxon>Chitinophagales</taxon>
        <taxon>Chitinophagaceae</taxon>
        <taxon>Arachidicoccus</taxon>
    </lineage>
</organism>
<feature type="region of interest" description="Disordered" evidence="3">
    <location>
        <begin position="163"/>
        <end position="190"/>
    </location>
</feature>
<dbReference type="RefSeq" id="WP_091401012.1">
    <property type="nucleotide sequence ID" value="NZ_FNQY01000031.1"/>
</dbReference>
<feature type="coiled-coil region" evidence="2">
    <location>
        <begin position="42"/>
        <end position="81"/>
    </location>
</feature>
<dbReference type="Gene3D" id="3.30.2320.10">
    <property type="entry name" value="hypothetical protein PF0899 domain"/>
    <property type="match status" value="1"/>
</dbReference>
<comment type="subcellular location">
    <subcellularLocation>
        <location evidence="1">Virion</location>
    </subcellularLocation>
</comment>
<gene>
    <name evidence="4" type="ORF">SAMN05192529_13119</name>
</gene>
<dbReference type="Proteomes" id="UP000199041">
    <property type="component" value="Unassembled WGS sequence"/>
</dbReference>
<evidence type="ECO:0000256" key="1">
    <source>
        <dbReference type="ARBA" id="ARBA00004328"/>
    </source>
</evidence>
<dbReference type="AlphaFoldDB" id="A0A1H4CF80"/>
<proteinExistence type="predicted"/>
<dbReference type="NCBIfam" id="TIGR01554">
    <property type="entry name" value="major_cap_HK97"/>
    <property type="match status" value="1"/>
</dbReference>
<accession>A0A1H4CF80</accession>
<dbReference type="OrthoDB" id="1100685at2"/>
<name>A0A1H4CF80_9BACT</name>